<comment type="subcellular location">
    <subcellularLocation>
        <location evidence="1">Membrane</location>
        <topology evidence="1">Multi-pass membrane protein</topology>
    </subcellularLocation>
</comment>
<evidence type="ECO:0000256" key="1">
    <source>
        <dbReference type="ARBA" id="ARBA00004141"/>
    </source>
</evidence>
<proteinExistence type="predicted"/>
<evidence type="ECO:0000256" key="5">
    <source>
        <dbReference type="SAM" id="Phobius"/>
    </source>
</evidence>
<dbReference type="Gene3D" id="1.20.1250.20">
    <property type="entry name" value="MFS general substrate transporter like domains"/>
    <property type="match status" value="1"/>
</dbReference>
<comment type="caution">
    <text evidence="6">The sequence shown here is derived from an EMBL/GenBank/DDBJ whole genome shotgun (WGS) entry which is preliminary data.</text>
</comment>
<evidence type="ECO:0000256" key="4">
    <source>
        <dbReference type="ARBA" id="ARBA00023136"/>
    </source>
</evidence>
<dbReference type="InterPro" id="IPR011701">
    <property type="entry name" value="MFS"/>
</dbReference>
<sequence length="522" mass="58926">MGTPEEKPLKKDKTIKKKTFKEKLASIKENITVEPVLACYVVPSTLAKLATQNLSLDKACRVNMAYGDKICDALIARKGNLYMKEELAIQGLIALMESWKNVLLTAIPSVLIIFLGAWSDRTGKRKICILLPLIGELLMCLSNILNAYFFYELPVEVTMFFEAFFPAITGGWITTYMGAFAYISDVSSKDSRTYRVGVANLCLTAGGPIGSVLSGVLLQKIGYYGVFSLCSFLYLFSITYGFLCIKDPERIVTEKQNLNEPSSVRSFLKSFFDLKHVKDTVRVTFKNGPNKRRTKSILILACVVFIYGPAHGENTVRYLFTRYCFNWDALKYSFYNTFYICIHSLGALISITLFSHRLKWDDSMLGIISNVSKIMGSITTGIARNTKDMYIAVAIEMFNATSFTALRSISSKLCTSDELGKMTSFFNLVEVATSMTFGPIYSMIYRYTIVIDPGIVYYVSTILTVPPLAFFVWFHMQHKKARRESKKSGVEDNFTGTELEIKKKEDHLVLNIDLDHERVIVE</sequence>
<dbReference type="AlphaFoldDB" id="A0A8S1ACN7"/>
<dbReference type="SUPFAM" id="SSF103473">
    <property type="entry name" value="MFS general substrate transporter"/>
    <property type="match status" value="1"/>
</dbReference>
<evidence type="ECO:0008006" key="8">
    <source>
        <dbReference type="Google" id="ProtNLM"/>
    </source>
</evidence>
<dbReference type="GO" id="GO:0016020">
    <property type="term" value="C:membrane"/>
    <property type="evidence" value="ECO:0007669"/>
    <property type="project" value="UniProtKB-SubCell"/>
</dbReference>
<dbReference type="InterPro" id="IPR036259">
    <property type="entry name" value="MFS_trans_sf"/>
</dbReference>
<evidence type="ECO:0000256" key="3">
    <source>
        <dbReference type="ARBA" id="ARBA00022989"/>
    </source>
</evidence>
<feature type="transmembrane region" description="Helical" evidence="5">
    <location>
        <begin position="425"/>
        <end position="449"/>
    </location>
</feature>
<keyword evidence="2 5" id="KW-0812">Transmembrane</keyword>
<reference evidence="6 7" key="1">
    <citation type="submission" date="2020-04" db="EMBL/GenBank/DDBJ databases">
        <authorList>
            <person name="Wallbank WR R."/>
            <person name="Pardo Diaz C."/>
            <person name="Kozak K."/>
            <person name="Martin S."/>
            <person name="Jiggins C."/>
            <person name="Moest M."/>
            <person name="Warren A I."/>
            <person name="Byers J.R.P. K."/>
            <person name="Montejo-Kovacevich G."/>
            <person name="Yen C E."/>
        </authorList>
    </citation>
    <scope>NUCLEOTIDE SEQUENCE [LARGE SCALE GENOMIC DNA]</scope>
</reference>
<evidence type="ECO:0000256" key="2">
    <source>
        <dbReference type="ARBA" id="ARBA00022692"/>
    </source>
</evidence>
<evidence type="ECO:0000313" key="6">
    <source>
        <dbReference type="EMBL" id="CAB3244232.1"/>
    </source>
</evidence>
<protein>
    <recommendedName>
        <fullName evidence="8">Proton-coupled folate transporter</fullName>
    </recommendedName>
</protein>
<dbReference type="OrthoDB" id="1879at2759"/>
<feature type="transmembrane region" description="Helical" evidence="5">
    <location>
        <begin position="130"/>
        <end position="151"/>
    </location>
</feature>
<feature type="transmembrane region" description="Helical" evidence="5">
    <location>
        <begin position="196"/>
        <end position="217"/>
    </location>
</feature>
<feature type="transmembrane region" description="Helical" evidence="5">
    <location>
        <begin position="102"/>
        <end position="118"/>
    </location>
</feature>
<accession>A0A8S1ACN7</accession>
<dbReference type="Proteomes" id="UP000494256">
    <property type="component" value="Unassembled WGS sequence"/>
</dbReference>
<gene>
    <name evidence="6" type="ORF">APLA_LOCUS10631</name>
</gene>
<dbReference type="EMBL" id="CADEBD010000315">
    <property type="protein sequence ID" value="CAB3244232.1"/>
    <property type="molecule type" value="Genomic_DNA"/>
</dbReference>
<name>A0A8S1ACN7_ARCPL</name>
<feature type="transmembrane region" description="Helical" evidence="5">
    <location>
        <begin position="455"/>
        <end position="476"/>
    </location>
</feature>
<dbReference type="GO" id="GO:0022857">
    <property type="term" value="F:transmembrane transporter activity"/>
    <property type="evidence" value="ECO:0007669"/>
    <property type="project" value="InterPro"/>
</dbReference>
<dbReference type="PANTHER" id="PTHR23507:SF1">
    <property type="entry name" value="FI18259P1-RELATED"/>
    <property type="match status" value="1"/>
</dbReference>
<keyword evidence="4 5" id="KW-0472">Membrane</keyword>
<dbReference type="Pfam" id="PF07690">
    <property type="entry name" value="MFS_1"/>
    <property type="match status" value="1"/>
</dbReference>
<keyword evidence="3 5" id="KW-1133">Transmembrane helix</keyword>
<feature type="transmembrane region" description="Helical" evidence="5">
    <location>
        <begin position="223"/>
        <end position="245"/>
    </location>
</feature>
<feature type="transmembrane region" description="Helical" evidence="5">
    <location>
        <begin position="332"/>
        <end position="354"/>
    </location>
</feature>
<dbReference type="PANTHER" id="PTHR23507">
    <property type="entry name" value="ZGC:174356"/>
    <property type="match status" value="1"/>
</dbReference>
<evidence type="ECO:0000313" key="7">
    <source>
        <dbReference type="Proteomes" id="UP000494256"/>
    </source>
</evidence>
<feature type="transmembrane region" description="Helical" evidence="5">
    <location>
        <begin position="163"/>
        <end position="184"/>
    </location>
</feature>
<organism evidence="6 7">
    <name type="scientific">Arctia plantaginis</name>
    <name type="common">Wood tiger moth</name>
    <name type="synonym">Phalaena plantaginis</name>
    <dbReference type="NCBI Taxonomy" id="874455"/>
    <lineage>
        <taxon>Eukaryota</taxon>
        <taxon>Metazoa</taxon>
        <taxon>Ecdysozoa</taxon>
        <taxon>Arthropoda</taxon>
        <taxon>Hexapoda</taxon>
        <taxon>Insecta</taxon>
        <taxon>Pterygota</taxon>
        <taxon>Neoptera</taxon>
        <taxon>Endopterygota</taxon>
        <taxon>Lepidoptera</taxon>
        <taxon>Glossata</taxon>
        <taxon>Ditrysia</taxon>
        <taxon>Noctuoidea</taxon>
        <taxon>Erebidae</taxon>
        <taxon>Arctiinae</taxon>
        <taxon>Arctia</taxon>
    </lineage>
</organism>